<dbReference type="STRING" id="407821.A0A087SUI4"/>
<accession>A0A087SUI4</accession>
<dbReference type="EMBL" id="KK112005">
    <property type="protein sequence ID" value="KFM56523.1"/>
    <property type="molecule type" value="Genomic_DNA"/>
</dbReference>
<keyword evidence="2" id="KW-1185">Reference proteome</keyword>
<name>A0A087SUI4_STEMI</name>
<dbReference type="Proteomes" id="UP000054359">
    <property type="component" value="Unassembled WGS sequence"/>
</dbReference>
<feature type="non-terminal residue" evidence="1">
    <location>
        <position position="51"/>
    </location>
</feature>
<evidence type="ECO:0008006" key="3">
    <source>
        <dbReference type="Google" id="ProtNLM"/>
    </source>
</evidence>
<proteinExistence type="predicted"/>
<organism evidence="1 2">
    <name type="scientific">Stegodyphus mimosarum</name>
    <name type="common">African social velvet spider</name>
    <dbReference type="NCBI Taxonomy" id="407821"/>
    <lineage>
        <taxon>Eukaryota</taxon>
        <taxon>Metazoa</taxon>
        <taxon>Ecdysozoa</taxon>
        <taxon>Arthropoda</taxon>
        <taxon>Chelicerata</taxon>
        <taxon>Arachnida</taxon>
        <taxon>Araneae</taxon>
        <taxon>Araneomorphae</taxon>
        <taxon>Entelegynae</taxon>
        <taxon>Eresoidea</taxon>
        <taxon>Eresidae</taxon>
        <taxon>Stegodyphus</taxon>
    </lineage>
</organism>
<evidence type="ECO:0000313" key="2">
    <source>
        <dbReference type="Proteomes" id="UP000054359"/>
    </source>
</evidence>
<gene>
    <name evidence="1" type="ORF">X975_26714</name>
</gene>
<protein>
    <recommendedName>
        <fullName evidence="3">ISXO2-like transposase domain-containing protein</fullName>
    </recommendedName>
</protein>
<dbReference type="AlphaFoldDB" id="A0A087SUI4"/>
<evidence type="ECO:0000313" key="1">
    <source>
        <dbReference type="EMBL" id="KFM56523.1"/>
    </source>
</evidence>
<dbReference type="OrthoDB" id="6508542at2759"/>
<reference evidence="1 2" key="1">
    <citation type="submission" date="2013-11" db="EMBL/GenBank/DDBJ databases">
        <title>Genome sequencing of Stegodyphus mimosarum.</title>
        <authorList>
            <person name="Bechsgaard J."/>
        </authorList>
    </citation>
    <scope>NUCLEOTIDE SEQUENCE [LARGE SCALE GENOMIC DNA]</scope>
</reference>
<sequence length="51" mass="5974">MAEIRNNTAEGTAISSDSWKKYKTDELEAARFQHFKVNHRYNFVDPETGRL</sequence>